<dbReference type="Proteomes" id="UP000025171">
    <property type="component" value="Unassembled WGS sequence"/>
</dbReference>
<dbReference type="PRINTS" id="PR00114">
    <property type="entry name" value="STPHPHTASE"/>
</dbReference>
<accession>A0A059FTG3</accession>
<dbReference type="CDD" id="cd00144">
    <property type="entry name" value="MPP_PPP_family"/>
    <property type="match status" value="1"/>
</dbReference>
<reference evidence="2 3" key="1">
    <citation type="journal article" date="2014" name="Antonie Van Leeuwenhoek">
        <title>Hyphomonas beringensis sp. nov. and Hyphomonas chukchiensis sp. nov., isolated from surface seawater of the Bering Sea and Chukchi Sea.</title>
        <authorList>
            <person name="Li C."/>
            <person name="Lai Q."/>
            <person name="Li G."/>
            <person name="Dong C."/>
            <person name="Wang J."/>
            <person name="Liao Y."/>
            <person name="Shao Z."/>
        </authorList>
    </citation>
    <scope>NUCLEOTIDE SEQUENCE [LARGE SCALE GENOMIC DNA]</scope>
    <source>
        <strain evidence="2 3">MHS-2</strain>
    </source>
</reference>
<evidence type="ECO:0000313" key="3">
    <source>
        <dbReference type="Proteomes" id="UP000025171"/>
    </source>
</evidence>
<dbReference type="AlphaFoldDB" id="A0A059FTG3"/>
<dbReference type="InterPro" id="IPR006186">
    <property type="entry name" value="Ser/Thr-sp_prot-phosphatase"/>
</dbReference>
<organism evidence="2 3">
    <name type="scientific">Hyphomonas johnsonii MHS-2</name>
    <dbReference type="NCBI Taxonomy" id="1280950"/>
    <lineage>
        <taxon>Bacteria</taxon>
        <taxon>Pseudomonadati</taxon>
        <taxon>Pseudomonadota</taxon>
        <taxon>Alphaproteobacteria</taxon>
        <taxon>Hyphomonadales</taxon>
        <taxon>Hyphomonadaceae</taxon>
        <taxon>Hyphomonas</taxon>
    </lineage>
</organism>
<comment type="caution">
    <text evidence="2">The sequence shown here is derived from an EMBL/GenBank/DDBJ whole genome shotgun (WGS) entry which is preliminary data.</text>
</comment>
<gene>
    <name evidence="2" type="ORF">HJO_01225</name>
</gene>
<evidence type="ECO:0000259" key="1">
    <source>
        <dbReference type="Pfam" id="PF00149"/>
    </source>
</evidence>
<protein>
    <submittedName>
        <fullName evidence="2">Metallophosphoesterase</fullName>
    </submittedName>
</protein>
<dbReference type="PANTHER" id="PTHR42850:SF4">
    <property type="entry name" value="ZINC-DEPENDENT ENDOPOLYPHOSPHATASE"/>
    <property type="match status" value="1"/>
</dbReference>
<dbReference type="GO" id="GO:0008803">
    <property type="term" value="F:bis(5'-nucleosyl)-tetraphosphatase (symmetrical) activity"/>
    <property type="evidence" value="ECO:0007669"/>
    <property type="project" value="TreeGrafter"/>
</dbReference>
<dbReference type="GO" id="GO:0016791">
    <property type="term" value="F:phosphatase activity"/>
    <property type="evidence" value="ECO:0007669"/>
    <property type="project" value="TreeGrafter"/>
</dbReference>
<dbReference type="InterPro" id="IPR050126">
    <property type="entry name" value="Ap4A_hydrolase"/>
</dbReference>
<sequence>MASRGLPKPALRPQVHGMTETTYCAIGDIHGELDRLKALHDSVRRHADGVTGGAPVTFVHLGDLIDRGQDSCGVVDYLMELECDPVQRSITIRGNHEQLMIQTVRDKDESSRDRWLEWGGRATLDSYHRRGLDGPPDHHLDWLAALPTIYRDEARDLVFVHAGVDPDRFPDCGERTQMWTRRREFFDPRCWTAPGLVGQTIVHGHSPTEDDKPEVAGAGQRINIDTGAVYGGRLTAAFLVPGEQPVFLHT</sequence>
<dbReference type="EMBL" id="ARYK01000001">
    <property type="protein sequence ID" value="KCZ93954.1"/>
    <property type="molecule type" value="Genomic_DNA"/>
</dbReference>
<dbReference type="eggNOG" id="COG0639">
    <property type="taxonomic scope" value="Bacteria"/>
</dbReference>
<proteinExistence type="predicted"/>
<evidence type="ECO:0000313" key="2">
    <source>
        <dbReference type="EMBL" id="KCZ93954.1"/>
    </source>
</evidence>
<dbReference type="Gene3D" id="3.60.21.10">
    <property type="match status" value="1"/>
</dbReference>
<dbReference type="GO" id="GO:0110154">
    <property type="term" value="P:RNA decapping"/>
    <property type="evidence" value="ECO:0007669"/>
    <property type="project" value="TreeGrafter"/>
</dbReference>
<feature type="domain" description="Calcineurin-like phosphoesterase" evidence="1">
    <location>
        <begin position="25"/>
        <end position="209"/>
    </location>
</feature>
<dbReference type="PATRIC" id="fig|1280950.3.peg.252"/>
<dbReference type="InterPro" id="IPR004843">
    <property type="entry name" value="Calcineurin-like_PHP"/>
</dbReference>
<dbReference type="STRING" id="1280950.HJO_01225"/>
<dbReference type="InterPro" id="IPR029052">
    <property type="entry name" value="Metallo-depent_PP-like"/>
</dbReference>
<dbReference type="PANTHER" id="PTHR42850">
    <property type="entry name" value="METALLOPHOSPHOESTERASE"/>
    <property type="match status" value="1"/>
</dbReference>
<name>A0A059FTG3_9PROT</name>
<dbReference type="GO" id="GO:0005737">
    <property type="term" value="C:cytoplasm"/>
    <property type="evidence" value="ECO:0007669"/>
    <property type="project" value="TreeGrafter"/>
</dbReference>
<dbReference type="Pfam" id="PF00149">
    <property type="entry name" value="Metallophos"/>
    <property type="match status" value="1"/>
</dbReference>
<keyword evidence="3" id="KW-1185">Reference proteome</keyword>
<dbReference type="SUPFAM" id="SSF56300">
    <property type="entry name" value="Metallo-dependent phosphatases"/>
    <property type="match status" value="1"/>
</dbReference>